<comment type="caution">
    <text evidence="1">The sequence shown here is derived from an EMBL/GenBank/DDBJ whole genome shotgun (WGS) entry which is preliminary data.</text>
</comment>
<dbReference type="OrthoDB" id="10511298at2759"/>
<organism evidence="1 2">
    <name type="scientific">Euroglyphus maynei</name>
    <name type="common">Mayne's house dust mite</name>
    <dbReference type="NCBI Taxonomy" id="6958"/>
    <lineage>
        <taxon>Eukaryota</taxon>
        <taxon>Metazoa</taxon>
        <taxon>Ecdysozoa</taxon>
        <taxon>Arthropoda</taxon>
        <taxon>Chelicerata</taxon>
        <taxon>Arachnida</taxon>
        <taxon>Acari</taxon>
        <taxon>Acariformes</taxon>
        <taxon>Sarcoptiformes</taxon>
        <taxon>Astigmata</taxon>
        <taxon>Psoroptidia</taxon>
        <taxon>Analgoidea</taxon>
        <taxon>Pyroglyphidae</taxon>
        <taxon>Pyroglyphinae</taxon>
        <taxon>Euroglyphus</taxon>
    </lineage>
</organism>
<proteinExistence type="predicted"/>
<dbReference type="AlphaFoldDB" id="A0A1Y3B6P6"/>
<gene>
    <name evidence="1" type="ORF">BLA29_003849</name>
</gene>
<dbReference type="Proteomes" id="UP000194236">
    <property type="component" value="Unassembled WGS sequence"/>
</dbReference>
<keyword evidence="2" id="KW-1185">Reference proteome</keyword>
<name>A0A1Y3B6P6_EURMA</name>
<evidence type="ECO:0000313" key="2">
    <source>
        <dbReference type="Proteomes" id="UP000194236"/>
    </source>
</evidence>
<sequence length="234" mass="27661">MNNDHLYLNNLPTNIEKKFPKLTSDLRFYLIKDRISNLFTVIDSEDEWFCMAVWSYEVDISGLNYGIKTQHLIPGWKFNYESNEIFISTNKPCHFYSIRRQPLWNQRFVIQIATYKCNGETVAQSTDRIRIEDFQSICFDDKERQKIFIANETCSNPVDLHIIKGINVNGKFYLFTSDSYIYSFDEILLTKSDDKQRNSFSVMMRNQTYESFFQCKGMPIEPTTPDSNSRECKL</sequence>
<accession>A0A1Y3B6P6</accession>
<dbReference type="EMBL" id="MUJZ01039960">
    <property type="protein sequence ID" value="OTF75877.1"/>
    <property type="molecule type" value="Genomic_DNA"/>
</dbReference>
<evidence type="ECO:0000313" key="1">
    <source>
        <dbReference type="EMBL" id="OTF75877.1"/>
    </source>
</evidence>
<reference evidence="1 2" key="1">
    <citation type="submission" date="2017-03" db="EMBL/GenBank/DDBJ databases">
        <title>Genome Survey of Euroglyphus maynei.</title>
        <authorList>
            <person name="Arlian L.G."/>
            <person name="Morgan M.S."/>
            <person name="Rider S.D."/>
        </authorList>
    </citation>
    <scope>NUCLEOTIDE SEQUENCE [LARGE SCALE GENOMIC DNA]</scope>
    <source>
        <strain evidence="1">Arlian Lab</strain>
        <tissue evidence="1">Whole body</tissue>
    </source>
</reference>
<protein>
    <submittedName>
        <fullName evidence="1">Uncharacterized protein</fullName>
    </submittedName>
</protein>